<evidence type="ECO:0000313" key="3">
    <source>
        <dbReference type="Proteomes" id="UP000000305"/>
    </source>
</evidence>
<dbReference type="InParanoid" id="E9FTQ7"/>
<dbReference type="Proteomes" id="UP000000305">
    <property type="component" value="Unassembled WGS sequence"/>
</dbReference>
<dbReference type="EMBL" id="GL732524">
    <property type="protein sequence ID" value="EFX89410.1"/>
    <property type="molecule type" value="Genomic_DNA"/>
</dbReference>
<keyword evidence="3" id="KW-1185">Reference proteome</keyword>
<name>E9FTQ7_DAPPU</name>
<proteinExistence type="predicted"/>
<protein>
    <submittedName>
        <fullName evidence="2">Uncharacterized protein</fullName>
    </submittedName>
</protein>
<feature type="compositionally biased region" description="Basic and acidic residues" evidence="1">
    <location>
        <begin position="59"/>
        <end position="79"/>
    </location>
</feature>
<feature type="region of interest" description="Disordered" evidence="1">
    <location>
        <begin position="53"/>
        <end position="79"/>
    </location>
</feature>
<organism evidence="2 3">
    <name type="scientific">Daphnia pulex</name>
    <name type="common">Water flea</name>
    <dbReference type="NCBI Taxonomy" id="6669"/>
    <lineage>
        <taxon>Eukaryota</taxon>
        <taxon>Metazoa</taxon>
        <taxon>Ecdysozoa</taxon>
        <taxon>Arthropoda</taxon>
        <taxon>Crustacea</taxon>
        <taxon>Branchiopoda</taxon>
        <taxon>Diplostraca</taxon>
        <taxon>Cladocera</taxon>
        <taxon>Anomopoda</taxon>
        <taxon>Daphniidae</taxon>
        <taxon>Daphnia</taxon>
    </lineage>
</organism>
<dbReference type="HOGENOM" id="CLU_2040403_0_0_1"/>
<evidence type="ECO:0000313" key="2">
    <source>
        <dbReference type="EMBL" id="EFX89410.1"/>
    </source>
</evidence>
<evidence type="ECO:0000256" key="1">
    <source>
        <dbReference type="SAM" id="MobiDB-lite"/>
    </source>
</evidence>
<dbReference type="KEGG" id="dpx:DAPPUDRAFT_95018"/>
<accession>E9FTQ7</accession>
<sequence>MRESTVGAGQERSRSNNMDVKVSFAIGAKCKSSPPPSSPCCYRAPLFKLRSALDGAQPESRRGDTGPCRESKKTGKKKEPDFVWECAVSILDVGLHTPHMTAAPIALWPPVVYINNLRGDF</sequence>
<reference evidence="2 3" key="1">
    <citation type="journal article" date="2011" name="Science">
        <title>The ecoresponsive genome of Daphnia pulex.</title>
        <authorList>
            <person name="Colbourne J.K."/>
            <person name="Pfrender M.E."/>
            <person name="Gilbert D."/>
            <person name="Thomas W.K."/>
            <person name="Tucker A."/>
            <person name="Oakley T.H."/>
            <person name="Tokishita S."/>
            <person name="Aerts A."/>
            <person name="Arnold G.J."/>
            <person name="Basu M.K."/>
            <person name="Bauer D.J."/>
            <person name="Caceres C.E."/>
            <person name="Carmel L."/>
            <person name="Casola C."/>
            <person name="Choi J.H."/>
            <person name="Detter J.C."/>
            <person name="Dong Q."/>
            <person name="Dusheyko S."/>
            <person name="Eads B.D."/>
            <person name="Frohlich T."/>
            <person name="Geiler-Samerotte K.A."/>
            <person name="Gerlach D."/>
            <person name="Hatcher P."/>
            <person name="Jogdeo S."/>
            <person name="Krijgsveld J."/>
            <person name="Kriventseva E.V."/>
            <person name="Kultz D."/>
            <person name="Laforsch C."/>
            <person name="Lindquist E."/>
            <person name="Lopez J."/>
            <person name="Manak J.R."/>
            <person name="Muller J."/>
            <person name="Pangilinan J."/>
            <person name="Patwardhan R.P."/>
            <person name="Pitluck S."/>
            <person name="Pritham E.J."/>
            <person name="Rechtsteiner A."/>
            <person name="Rho M."/>
            <person name="Rogozin I.B."/>
            <person name="Sakarya O."/>
            <person name="Salamov A."/>
            <person name="Schaack S."/>
            <person name="Shapiro H."/>
            <person name="Shiga Y."/>
            <person name="Skalitzky C."/>
            <person name="Smith Z."/>
            <person name="Souvorov A."/>
            <person name="Sung W."/>
            <person name="Tang Z."/>
            <person name="Tsuchiya D."/>
            <person name="Tu H."/>
            <person name="Vos H."/>
            <person name="Wang M."/>
            <person name="Wolf Y.I."/>
            <person name="Yamagata H."/>
            <person name="Yamada T."/>
            <person name="Ye Y."/>
            <person name="Shaw J.R."/>
            <person name="Andrews J."/>
            <person name="Crease T.J."/>
            <person name="Tang H."/>
            <person name="Lucas S.M."/>
            <person name="Robertson H.M."/>
            <person name="Bork P."/>
            <person name="Koonin E.V."/>
            <person name="Zdobnov E.M."/>
            <person name="Grigoriev I.V."/>
            <person name="Lynch M."/>
            <person name="Boore J.L."/>
        </authorList>
    </citation>
    <scope>NUCLEOTIDE SEQUENCE [LARGE SCALE GENOMIC DNA]</scope>
</reference>
<gene>
    <name evidence="2" type="ORF">DAPPUDRAFT_95018</name>
</gene>
<dbReference type="AlphaFoldDB" id="E9FTQ7"/>